<feature type="region of interest" description="Disordered" evidence="1">
    <location>
        <begin position="121"/>
        <end position="500"/>
    </location>
</feature>
<feature type="compositionally biased region" description="Acidic residues" evidence="1">
    <location>
        <begin position="395"/>
        <end position="408"/>
    </location>
</feature>
<protein>
    <recommendedName>
        <fullName evidence="2">Calmodulin-binding domain-containing protein</fullName>
    </recommendedName>
</protein>
<feature type="compositionally biased region" description="Polar residues" evidence="1">
    <location>
        <begin position="465"/>
        <end position="474"/>
    </location>
</feature>
<dbReference type="Pfam" id="PF07839">
    <property type="entry name" value="CaM_binding"/>
    <property type="match status" value="1"/>
</dbReference>
<dbReference type="EMBL" id="JAKOGI010000232">
    <property type="protein sequence ID" value="KAJ8439054.1"/>
    <property type="molecule type" value="Genomic_DNA"/>
</dbReference>
<feature type="compositionally biased region" description="Basic and acidic residues" evidence="1">
    <location>
        <begin position="64"/>
        <end position="76"/>
    </location>
</feature>
<evidence type="ECO:0000313" key="4">
    <source>
        <dbReference type="Proteomes" id="UP001153076"/>
    </source>
</evidence>
<dbReference type="GO" id="GO:0005516">
    <property type="term" value="F:calmodulin binding"/>
    <property type="evidence" value="ECO:0007669"/>
    <property type="project" value="InterPro"/>
</dbReference>
<sequence length="569" mass="62570">MVVDCARKFNHTFFMVEEADLTRDSQTISKGDEDNSSDNTAGKSRSTNKKVPHYLRASTGSCHDSCKYGKPHEFKNKPWKPMRKRVSAPHPDSEKPVEIKIFLDRQVKVTLVADKVQPSFTQDAPLPLDGIKKNIPSSRKSPEPNSSRLVKQGPGLFTKSPSPEVRKVMKKVVQSCGKSPLSVTLKPIKRELASTPRKEVSMKRAFSNAKERSASVGPAKSNGPTMKPSSSAGSSIELGGKRTSKTTSVNDPRTSPASVRKDMTPPAAMLSSKKTSKFEVKRTLNSSVPGSSRATPEDKVRSSNLRNNKSPSDLSQRSRVSSKNQRITNKTESNEHIKEKVEEKTLYMIETREDHLSDTHNGSLFIESPSPLSPESLNSSSQANSHSFTSHEVNDDQDVGSEYADSESDGSIVDSSKDEKGPVGHGEAVDSRDQDPTVMKLKFRRGKIINPQPEIVSPQRMRFRQGTSAGDKQSGSGGPMRRSYRRRSTNGDKKEPVSAPVKVVLKHQEIEMKKDMQVLFNNVIEETASKLVETRKSKVKALVGAFETVISLQESKPSSPATTAAANDR</sequence>
<organism evidence="3 4">
    <name type="scientific">Carnegiea gigantea</name>
    <dbReference type="NCBI Taxonomy" id="171969"/>
    <lineage>
        <taxon>Eukaryota</taxon>
        <taxon>Viridiplantae</taxon>
        <taxon>Streptophyta</taxon>
        <taxon>Embryophyta</taxon>
        <taxon>Tracheophyta</taxon>
        <taxon>Spermatophyta</taxon>
        <taxon>Magnoliopsida</taxon>
        <taxon>eudicotyledons</taxon>
        <taxon>Gunneridae</taxon>
        <taxon>Pentapetalae</taxon>
        <taxon>Caryophyllales</taxon>
        <taxon>Cactineae</taxon>
        <taxon>Cactaceae</taxon>
        <taxon>Cactoideae</taxon>
        <taxon>Echinocereeae</taxon>
        <taxon>Carnegiea</taxon>
    </lineage>
</organism>
<evidence type="ECO:0000259" key="2">
    <source>
        <dbReference type="SMART" id="SM01054"/>
    </source>
</evidence>
<dbReference type="Proteomes" id="UP001153076">
    <property type="component" value="Unassembled WGS sequence"/>
</dbReference>
<feature type="region of interest" description="Disordered" evidence="1">
    <location>
        <begin position="24"/>
        <end position="94"/>
    </location>
</feature>
<feature type="compositionally biased region" description="Basic and acidic residues" evidence="1">
    <location>
        <begin position="332"/>
        <end position="358"/>
    </location>
</feature>
<dbReference type="SMART" id="SM01054">
    <property type="entry name" value="CaM_binding"/>
    <property type="match status" value="1"/>
</dbReference>
<accession>A0A9Q1K8Y5</accession>
<feature type="compositionally biased region" description="Low complexity" evidence="1">
    <location>
        <begin position="363"/>
        <end position="391"/>
    </location>
</feature>
<proteinExistence type="predicted"/>
<evidence type="ECO:0000256" key="1">
    <source>
        <dbReference type="SAM" id="MobiDB-lite"/>
    </source>
</evidence>
<gene>
    <name evidence="3" type="ORF">Cgig2_014474</name>
</gene>
<feature type="compositionally biased region" description="Polar residues" evidence="1">
    <location>
        <begin position="135"/>
        <end position="149"/>
    </location>
</feature>
<feature type="compositionally biased region" description="Polar residues" evidence="1">
    <location>
        <begin position="222"/>
        <end position="234"/>
    </location>
</feature>
<feature type="compositionally biased region" description="Polar residues" evidence="1">
    <location>
        <begin position="283"/>
        <end position="294"/>
    </location>
</feature>
<feature type="compositionally biased region" description="Basic residues" evidence="1">
    <location>
        <begin position="77"/>
        <end position="87"/>
    </location>
</feature>
<comment type="caution">
    <text evidence="3">The sequence shown here is derived from an EMBL/GenBank/DDBJ whole genome shotgun (WGS) entry which is preliminary data.</text>
</comment>
<feature type="domain" description="Calmodulin-binding" evidence="2">
    <location>
        <begin position="437"/>
        <end position="551"/>
    </location>
</feature>
<evidence type="ECO:0000313" key="3">
    <source>
        <dbReference type="EMBL" id="KAJ8439054.1"/>
    </source>
</evidence>
<dbReference type="InterPro" id="IPR012417">
    <property type="entry name" value="CaM-bd_dom_pln"/>
</dbReference>
<feature type="compositionally biased region" description="Polar residues" evidence="1">
    <location>
        <begin position="245"/>
        <end position="257"/>
    </location>
</feature>
<dbReference type="PANTHER" id="PTHR33349">
    <property type="entry name" value="EMB|CAB62594.1"/>
    <property type="match status" value="1"/>
</dbReference>
<feature type="compositionally biased region" description="Polar residues" evidence="1">
    <location>
        <begin position="302"/>
        <end position="331"/>
    </location>
</feature>
<keyword evidence="4" id="KW-1185">Reference proteome</keyword>
<dbReference type="AlphaFoldDB" id="A0A9Q1K8Y5"/>
<dbReference type="PANTHER" id="PTHR33349:SF41">
    <property type="entry name" value="EMB|CAB62594.1"/>
    <property type="match status" value="1"/>
</dbReference>
<dbReference type="OrthoDB" id="766386at2759"/>
<feature type="compositionally biased region" description="Basic and acidic residues" evidence="1">
    <location>
        <begin position="188"/>
        <end position="202"/>
    </location>
</feature>
<reference evidence="3" key="1">
    <citation type="submission" date="2022-04" db="EMBL/GenBank/DDBJ databases">
        <title>Carnegiea gigantea Genome sequencing and assembly v2.</title>
        <authorList>
            <person name="Copetti D."/>
            <person name="Sanderson M.J."/>
            <person name="Burquez A."/>
            <person name="Wojciechowski M.F."/>
        </authorList>
    </citation>
    <scope>NUCLEOTIDE SEQUENCE</scope>
    <source>
        <strain evidence="3">SGP5-SGP5p</strain>
        <tissue evidence="3">Aerial part</tissue>
    </source>
</reference>
<name>A0A9Q1K8Y5_9CARY</name>
<feature type="compositionally biased region" description="Basic and acidic residues" evidence="1">
    <location>
        <begin position="415"/>
        <end position="435"/>
    </location>
</feature>